<feature type="region of interest" description="Disordered" evidence="1">
    <location>
        <begin position="1"/>
        <end position="20"/>
    </location>
</feature>
<name>A0A5C1AA57_9BACT</name>
<evidence type="ECO:0000256" key="1">
    <source>
        <dbReference type="SAM" id="MobiDB-lite"/>
    </source>
</evidence>
<reference evidence="3" key="1">
    <citation type="submission" date="2019-08" db="EMBL/GenBank/DDBJ databases">
        <title>Limnoglobus roseus gen. nov., sp. nov., a novel freshwater planctomycete with a giant genome from the family Gemmataceae.</title>
        <authorList>
            <person name="Kulichevskaya I.S."/>
            <person name="Naumoff D.G."/>
            <person name="Miroshnikov K."/>
            <person name="Ivanova A."/>
            <person name="Philippov D.A."/>
            <person name="Hakobyan A."/>
            <person name="Rijpstra I.C."/>
            <person name="Sinninghe Damste J.S."/>
            <person name="Liesack W."/>
            <person name="Dedysh S.N."/>
        </authorList>
    </citation>
    <scope>NUCLEOTIDE SEQUENCE [LARGE SCALE GENOMIC DNA]</scope>
    <source>
        <strain evidence="3">PX52</strain>
    </source>
</reference>
<dbReference type="OrthoDB" id="10009677at2"/>
<organism evidence="2 3">
    <name type="scientific">Limnoglobus roseus</name>
    <dbReference type="NCBI Taxonomy" id="2598579"/>
    <lineage>
        <taxon>Bacteria</taxon>
        <taxon>Pseudomonadati</taxon>
        <taxon>Planctomycetota</taxon>
        <taxon>Planctomycetia</taxon>
        <taxon>Gemmatales</taxon>
        <taxon>Gemmataceae</taxon>
        <taxon>Limnoglobus</taxon>
    </lineage>
</organism>
<dbReference type="KEGG" id="lrs:PX52LOC_03030"/>
<dbReference type="RefSeq" id="WP_149110855.1">
    <property type="nucleotide sequence ID" value="NZ_CP042425.1"/>
</dbReference>
<accession>A0A5C1AA57</accession>
<keyword evidence="3" id="KW-1185">Reference proteome</keyword>
<dbReference type="EMBL" id="CP042425">
    <property type="protein sequence ID" value="QEL16091.1"/>
    <property type="molecule type" value="Genomic_DNA"/>
</dbReference>
<dbReference type="AlphaFoldDB" id="A0A5C1AA57"/>
<gene>
    <name evidence="2" type="ORF">PX52LOC_03030</name>
</gene>
<evidence type="ECO:0000313" key="2">
    <source>
        <dbReference type="EMBL" id="QEL16091.1"/>
    </source>
</evidence>
<sequence length="171" mass="19060">MTDDELDALLTPKEQPPDNGRREAIFAKTLPHLRPWRFRRLAWPAVFAAGLAVGWFAKPTPPAERIVETVIEKEFVPVPQSPGEQLVQRPPDRLELDAEMATDPATSAKLFQQAGDAYLKANKLESAIRCYRQYLGDAGPDGQAVRVEDSWLLTSLKNSKRKDGDHANDGL</sequence>
<proteinExistence type="predicted"/>
<evidence type="ECO:0000313" key="3">
    <source>
        <dbReference type="Proteomes" id="UP000324974"/>
    </source>
</evidence>
<protein>
    <submittedName>
        <fullName evidence="2">Uncharacterized protein</fullName>
    </submittedName>
</protein>
<dbReference type="Proteomes" id="UP000324974">
    <property type="component" value="Chromosome"/>
</dbReference>